<sequence>MPISVAYLRHSQETSEHQQDTQPGVIRDTMEYSPAYITRLELRLDKVRANLQRCRDRCAEHQSQLVQIRHERQDLEMHVIQLEDQHKVLLANWQELNQEKAELESRYIYICFMNRSLLQILSKGRDVDIFGLERLLVEHGKQQYTIDGLRDQLRYQEAQVRAALCFLQNVQSPYSPDDDTDSEATTTLDPNRTALLPQFSSNLAELVQKMNHSKRHRLYPIEEVTPVDHHILHAGGSTSTLERLPSRLQQSKNRRSMSVRDELEELAYENSYLKAELAWHQETRQVLLQLQEKTFEAMSILRGALIETNSGLRQWQPLAFNFGPCPILGLSACGRLEDSSITLSTSTSMSTSISSTSISSTSISSTSISSTAISSTSISSTSISSTSISSTSISSTSISSTSSFPAPRPSSFVSTSYTTSTSPLSILWILTPTAMAPTTLLTTTVPVVSSPSTSAIMVDDSMSSATASDRITTAAPTSLWTSTVVITKTTVVWMTR</sequence>
<evidence type="ECO:0000256" key="1">
    <source>
        <dbReference type="SAM" id="Coils"/>
    </source>
</evidence>
<dbReference type="HOGENOM" id="CLU_550020_0_0_1"/>
<dbReference type="AlphaFoldDB" id="A0A093VZJ5"/>
<reference evidence="3" key="1">
    <citation type="journal article" date="2014" name="PLoS Genet.">
        <title>Signature Gene Expression Reveals Novel Clues to the Molecular Mechanisms of Dimorphic Transition in Penicillium marneffei.</title>
        <authorList>
            <person name="Yang E."/>
            <person name="Wang G."/>
            <person name="Cai J."/>
            <person name="Woo P.C."/>
            <person name="Lau S.K."/>
            <person name="Yuen K.-Y."/>
            <person name="Chow W.-N."/>
            <person name="Lin X."/>
        </authorList>
    </citation>
    <scope>NUCLEOTIDE SEQUENCE [LARGE SCALE GENOMIC DNA]</scope>
    <source>
        <strain evidence="3">PM1</strain>
    </source>
</reference>
<comment type="caution">
    <text evidence="3">The sequence shown here is derived from an EMBL/GenBank/DDBJ whole genome shotgun (WGS) entry which is preliminary data.</text>
</comment>
<organism evidence="3">
    <name type="scientific">Talaromyces marneffei PM1</name>
    <dbReference type="NCBI Taxonomy" id="1077442"/>
    <lineage>
        <taxon>Eukaryota</taxon>
        <taxon>Fungi</taxon>
        <taxon>Dikarya</taxon>
        <taxon>Ascomycota</taxon>
        <taxon>Pezizomycotina</taxon>
        <taxon>Eurotiomycetes</taxon>
        <taxon>Eurotiomycetidae</taxon>
        <taxon>Eurotiales</taxon>
        <taxon>Trichocomaceae</taxon>
        <taxon>Talaromyces</taxon>
        <taxon>Talaromyces sect. Talaromyces</taxon>
    </lineage>
</organism>
<accession>A0A093VZJ5</accession>
<dbReference type="EMBL" id="JPOX01000003">
    <property type="protein sequence ID" value="KFX52036.1"/>
    <property type="molecule type" value="Genomic_DNA"/>
</dbReference>
<gene>
    <name evidence="3" type="ORF">GQ26_0030110</name>
</gene>
<proteinExistence type="predicted"/>
<keyword evidence="1" id="KW-0175">Coiled coil</keyword>
<evidence type="ECO:0000313" key="3">
    <source>
        <dbReference type="EMBL" id="KFX52036.1"/>
    </source>
</evidence>
<name>A0A093VZJ5_TALMA</name>
<feature type="coiled-coil region" evidence="1">
    <location>
        <begin position="37"/>
        <end position="106"/>
    </location>
</feature>
<protein>
    <submittedName>
        <fullName evidence="3">MAX gene-associated protein</fullName>
    </submittedName>
</protein>
<feature type="region of interest" description="Disordered" evidence="2">
    <location>
        <begin position="382"/>
        <end position="408"/>
    </location>
</feature>
<evidence type="ECO:0000256" key="2">
    <source>
        <dbReference type="SAM" id="MobiDB-lite"/>
    </source>
</evidence>
<feature type="compositionally biased region" description="Low complexity" evidence="2">
    <location>
        <begin position="382"/>
        <end position="403"/>
    </location>
</feature>